<evidence type="ECO:0000313" key="6">
    <source>
        <dbReference type="EMBL" id="EFN51341.1"/>
    </source>
</evidence>
<keyword evidence="3" id="KW-0862">Zinc</keyword>
<keyword evidence="2 4" id="KW-0863">Zinc-finger</keyword>
<dbReference type="RefSeq" id="XP_005843443.1">
    <property type="nucleotide sequence ID" value="XM_005843381.1"/>
</dbReference>
<feature type="domain" description="MYND-type" evidence="5">
    <location>
        <begin position="893"/>
        <end position="940"/>
    </location>
</feature>
<dbReference type="KEGG" id="cvr:CHLNCDRAFT_141146"/>
<reference evidence="6 7" key="1">
    <citation type="journal article" date="2010" name="Plant Cell">
        <title>The Chlorella variabilis NC64A genome reveals adaptation to photosymbiosis, coevolution with viruses, and cryptic sex.</title>
        <authorList>
            <person name="Blanc G."/>
            <person name="Duncan G."/>
            <person name="Agarkova I."/>
            <person name="Borodovsky M."/>
            <person name="Gurnon J."/>
            <person name="Kuo A."/>
            <person name="Lindquist E."/>
            <person name="Lucas S."/>
            <person name="Pangilinan J."/>
            <person name="Polle J."/>
            <person name="Salamov A."/>
            <person name="Terry A."/>
            <person name="Yamada T."/>
            <person name="Dunigan D.D."/>
            <person name="Grigoriev I.V."/>
            <person name="Claverie J.M."/>
            <person name="Van Etten J.L."/>
        </authorList>
    </citation>
    <scope>NUCLEOTIDE SEQUENCE [LARGE SCALE GENOMIC DNA]</scope>
    <source>
        <strain evidence="6 7">NC64A</strain>
    </source>
</reference>
<dbReference type="InterPro" id="IPR002893">
    <property type="entry name" value="Znf_MYND"/>
</dbReference>
<protein>
    <recommendedName>
        <fullName evidence="5">MYND-type domain-containing protein</fullName>
    </recommendedName>
</protein>
<dbReference type="Gene3D" id="6.10.140.2220">
    <property type="match status" value="1"/>
</dbReference>
<keyword evidence="7" id="KW-1185">Reference proteome</keyword>
<evidence type="ECO:0000256" key="4">
    <source>
        <dbReference type="PROSITE-ProRule" id="PRU00134"/>
    </source>
</evidence>
<dbReference type="Proteomes" id="UP000008141">
    <property type="component" value="Unassembled WGS sequence"/>
</dbReference>
<proteinExistence type="predicted"/>
<dbReference type="AlphaFoldDB" id="E1ZS22"/>
<evidence type="ECO:0000259" key="5">
    <source>
        <dbReference type="PROSITE" id="PS50865"/>
    </source>
</evidence>
<organism evidence="7">
    <name type="scientific">Chlorella variabilis</name>
    <name type="common">Green alga</name>
    <dbReference type="NCBI Taxonomy" id="554065"/>
    <lineage>
        <taxon>Eukaryota</taxon>
        <taxon>Viridiplantae</taxon>
        <taxon>Chlorophyta</taxon>
        <taxon>core chlorophytes</taxon>
        <taxon>Trebouxiophyceae</taxon>
        <taxon>Chlorellales</taxon>
        <taxon>Chlorellaceae</taxon>
        <taxon>Chlorella clade</taxon>
        <taxon>Chlorella</taxon>
    </lineage>
</organism>
<dbReference type="InParanoid" id="E1ZS22"/>
<evidence type="ECO:0000256" key="1">
    <source>
        <dbReference type="ARBA" id="ARBA00022723"/>
    </source>
</evidence>
<dbReference type="SUPFAM" id="SSF144232">
    <property type="entry name" value="HIT/MYND zinc finger-like"/>
    <property type="match status" value="1"/>
</dbReference>
<name>E1ZS22_CHLVA</name>
<dbReference type="PROSITE" id="PS50865">
    <property type="entry name" value="ZF_MYND_2"/>
    <property type="match status" value="1"/>
</dbReference>
<dbReference type="STRING" id="554065.E1ZS22"/>
<dbReference type="GO" id="GO:0008270">
    <property type="term" value="F:zinc ion binding"/>
    <property type="evidence" value="ECO:0007669"/>
    <property type="project" value="UniProtKB-KW"/>
</dbReference>
<gene>
    <name evidence="6" type="ORF">CHLNCDRAFT_141146</name>
</gene>
<dbReference type="GeneID" id="17350802"/>
<dbReference type="OrthoDB" id="432970at2759"/>
<keyword evidence="1" id="KW-0479">Metal-binding</keyword>
<sequence length="959" mass="101271">MTLDEGPWADHHIQLDALLRELEASIEDDTPGDTGALAERARMFAALPWRRRAQPGEPPEELRSRVRQAVQQLLVANGRILGRMQDRMQDRVGAPDRQSAAAGHVSIASMLFTGCIDLAPADCARGVQLLLGSGTLVLMSTATLEREAGDALADDLLALVEAQVTAMLHVLECSRMEPDNGASLESLATQHAPPGQLMDWVEAVVQAMQALLASGPAGPVHMRILGPMAHVLRHMVKCPRFFSPHRDEWLRRLDLSHSLLMLLLPALSATAAAVQLPEERRPQRACWELAASLAIVVSCGAIRHALLELLAASAQDSSSPAATSIARLTRAATALMQHVPLGDPTQAAVAGGPQAVPDHRFWIAFSMSKLLGLSAYLQWQLLDRQPATARPSDAAQRHAHFLPLFPRLGRVLGMAIGAAKHSPGNASWSLVSDMFAFVDYLAQLLCILAEPRSNPHGALKVECPLIRAPLSRSTLDALAAWCSCAADALQLLPLVAKAEAEAEASRLRLGPVAAEVDAQLLDVPDQLAARLAGLPCLVVLACKVFSHLGEPDHPTAVAAVLAEDGQRGEVLLSSLRRLHASGCRYVHWRAADGDAPLPCYMAMLEVVAQPASVCCQLHDIVERCSGTSTGDISGDSSGGTAAALAMAPSRWLQGLCAAHAQAVQVLLPRMHGTGLSQVQHLHVACCLLDVVAWAPAALATSRELQLGLTYALEALAPQAAALVLGSGSGAARAATTDLLAHAAKAEICASVNYVPDSILLTLHSFAAAARQAIAVVSAASSAGTAASTGDELMLELAAAQRELEAVINPAPSRHSNALVALLEQAIAAADGSVQQQKQAAQSLQQHLQQVQLPAAQRLAVALLRWWRRPQQEEADRLELAQAAATRSCAYLACANLGAEGGAGAGEGVGSKRCSGCRAVWYCGTACSHADWRAGGHRRVCKALEAARKAARQQLHAARA</sequence>
<dbReference type="EMBL" id="GL433865">
    <property type="protein sequence ID" value="EFN51341.1"/>
    <property type="molecule type" value="Genomic_DNA"/>
</dbReference>
<evidence type="ECO:0000256" key="3">
    <source>
        <dbReference type="ARBA" id="ARBA00022833"/>
    </source>
</evidence>
<evidence type="ECO:0000256" key="2">
    <source>
        <dbReference type="ARBA" id="ARBA00022771"/>
    </source>
</evidence>
<dbReference type="Pfam" id="PF01753">
    <property type="entry name" value="zf-MYND"/>
    <property type="match status" value="1"/>
</dbReference>
<evidence type="ECO:0000313" key="7">
    <source>
        <dbReference type="Proteomes" id="UP000008141"/>
    </source>
</evidence>
<accession>E1ZS22</accession>